<dbReference type="OrthoDB" id="16516at2759"/>
<dbReference type="PANTHER" id="PTHR15728:SF0">
    <property type="entry name" value="PAN2-PAN3 DEADENYLATION COMPLEX CATALYTIC SUBUNIT PAN2"/>
    <property type="match status" value="1"/>
</dbReference>
<dbReference type="InterPro" id="IPR036322">
    <property type="entry name" value="WD40_repeat_dom_sf"/>
</dbReference>
<dbReference type="GO" id="GO:0003676">
    <property type="term" value="F:nucleic acid binding"/>
    <property type="evidence" value="ECO:0007669"/>
    <property type="project" value="InterPro"/>
</dbReference>
<dbReference type="InterPro" id="IPR012337">
    <property type="entry name" value="RNaseH-like_sf"/>
</dbReference>
<dbReference type="InterPro" id="IPR048841">
    <property type="entry name" value="PAN2_N"/>
</dbReference>
<dbReference type="Gene3D" id="3.30.420.10">
    <property type="entry name" value="Ribonuclease H-like superfamily/Ribonuclease H"/>
    <property type="match status" value="1"/>
</dbReference>
<dbReference type="SUPFAM" id="SSF50978">
    <property type="entry name" value="WD40 repeat-like"/>
    <property type="match status" value="1"/>
</dbReference>
<evidence type="ECO:0000259" key="1">
    <source>
        <dbReference type="Pfam" id="PF20770"/>
    </source>
</evidence>
<dbReference type="EMBL" id="MTSL01000105">
    <property type="protein sequence ID" value="PJF18759.1"/>
    <property type="molecule type" value="Genomic_DNA"/>
</dbReference>
<feature type="domain" description="PAN2-PAN3 deadenylation complex catalytic subunit PAN2 N-terminal" evidence="1">
    <location>
        <begin position="24"/>
        <end position="111"/>
    </location>
</feature>
<evidence type="ECO:0000313" key="3">
    <source>
        <dbReference type="Proteomes" id="UP000240830"/>
    </source>
</evidence>
<dbReference type="Gene3D" id="2.130.10.10">
    <property type="entry name" value="YVTN repeat-like/Quinoprotein amine dehydrogenase"/>
    <property type="match status" value="1"/>
</dbReference>
<dbReference type="InterPro" id="IPR036397">
    <property type="entry name" value="RNaseH_sf"/>
</dbReference>
<evidence type="ECO:0000313" key="2">
    <source>
        <dbReference type="EMBL" id="PJF18759.1"/>
    </source>
</evidence>
<name>A0A2H9TM15_9FUNG</name>
<dbReference type="Pfam" id="PF20770">
    <property type="entry name" value="PAN2_N"/>
    <property type="match status" value="1"/>
</dbReference>
<dbReference type="Proteomes" id="UP000240830">
    <property type="component" value="Unassembled WGS sequence"/>
</dbReference>
<dbReference type="SUPFAM" id="SSF53098">
    <property type="entry name" value="Ribonuclease H-like"/>
    <property type="match status" value="1"/>
</dbReference>
<dbReference type="AlphaFoldDB" id="A0A2H9TM15"/>
<dbReference type="GO" id="GO:0031251">
    <property type="term" value="C:PAN complex"/>
    <property type="evidence" value="ECO:0007669"/>
    <property type="project" value="TreeGrafter"/>
</dbReference>
<dbReference type="InterPro" id="IPR015943">
    <property type="entry name" value="WD40/YVTN_repeat-like_dom_sf"/>
</dbReference>
<gene>
    <name evidence="2" type="ORF">PSACC_01446</name>
</gene>
<dbReference type="InterPro" id="IPR050785">
    <property type="entry name" value="PAN2-PAN3_catalytic_subunit"/>
</dbReference>
<organism evidence="2 3">
    <name type="scientific">Paramicrosporidium saccamoebae</name>
    <dbReference type="NCBI Taxonomy" id="1246581"/>
    <lineage>
        <taxon>Eukaryota</taxon>
        <taxon>Fungi</taxon>
        <taxon>Fungi incertae sedis</taxon>
        <taxon>Cryptomycota</taxon>
        <taxon>Cryptomycota incertae sedis</taxon>
        <taxon>Paramicrosporidium</taxon>
    </lineage>
</organism>
<dbReference type="STRING" id="1246581.A0A2H9TM15"/>
<protein>
    <submittedName>
        <fullName evidence="2">PAB-dependent poly(A)-specific ribonuclease subunit PAN2</fullName>
    </submittedName>
</protein>
<accession>A0A2H9TM15</accession>
<dbReference type="GO" id="GO:0004535">
    <property type="term" value="F:poly(A)-specific ribonuclease activity"/>
    <property type="evidence" value="ECO:0007669"/>
    <property type="project" value="TreeGrafter"/>
</dbReference>
<dbReference type="PANTHER" id="PTHR15728">
    <property type="entry name" value="DEADENYLATION COMPLEX CATALYTIC SUBUNIT PAN2"/>
    <property type="match status" value="1"/>
</dbReference>
<dbReference type="GO" id="GO:0000289">
    <property type="term" value="P:nuclear-transcribed mRNA poly(A) tail shortening"/>
    <property type="evidence" value="ECO:0007669"/>
    <property type="project" value="TreeGrafter"/>
</dbReference>
<proteinExistence type="predicted"/>
<reference evidence="2 3" key="1">
    <citation type="submission" date="2016-10" db="EMBL/GenBank/DDBJ databases">
        <title>The genome of Paramicrosporidium saccamoebae is the missing link in understanding Cryptomycota and Microsporidia evolution.</title>
        <authorList>
            <person name="Quandt C.A."/>
            <person name="Beaudet D."/>
            <person name="Corsaro D."/>
            <person name="Michel R."/>
            <person name="Corradi N."/>
            <person name="James T."/>
        </authorList>
    </citation>
    <scope>NUCLEOTIDE SEQUENCE [LARGE SCALE GENOMIC DNA]</scope>
    <source>
        <strain evidence="2 3">KSL3</strain>
    </source>
</reference>
<comment type="caution">
    <text evidence="2">The sequence shown here is derived from an EMBL/GenBank/DDBJ whole genome shotgun (WGS) entry which is preliminary data.</text>
</comment>
<keyword evidence="3" id="KW-1185">Reference proteome</keyword>
<sequence>MAVPNRARSSVFIHIESPAISLAAAEQIYVGHECGQISIIDPRTSSTVTTIDSHPFGVGSVAVHDQLLVTSGFTMRQGVKLAENTLRIYDMRTMKMVIPIPVPLGASSVKFGNEDHTVYALSPLRYQIVAASVNTIPPSKEAIHSDNLIATGSMSGSVQILQKGDAAPSINNMSIPLSYPSAGSVKVENRREEALKFSDNVGSDKYWGRTKPVFDNRLYSLAQRVGGLGFVRNDRGVIPNTVHLVASAGMATASLQGSLESLNVSSENSIHIQHFLKAASPILPPVEHDMPAFALLAETLRALYRLFPSLCFKIACRDCGFSKSDYVTEPIILISKVQSNFAKSLANSLETASKQRIWCDRCHGYRDFVTEGTPELQSVIFIIDPAAYRSHHVIEKEIGSKKGLLPLLLKGMLLESHGPGNINLKAIIKQEDVWITCNNELCTGDGKKAEKQKAIALLYEQSSGFSYESINLPPALIQYGQKLIGVDAEYVFYEKAQIEFSSDGSQQIVKPKKARLARLSLLEAKSDAMVIDEFVTITSGEIIEDYCTAISGIRSEDLLPGISKHKLNCRKSLIDAKCTFIGHGLDNDFRVFNISIPKVQIIDTVELFHIQGNRCSRWLSIVLLDFCR</sequence>
<dbReference type="GO" id="GO:0000932">
    <property type="term" value="C:P-body"/>
    <property type="evidence" value="ECO:0007669"/>
    <property type="project" value="TreeGrafter"/>
</dbReference>